<keyword evidence="4" id="KW-1185">Reference proteome</keyword>
<accession>A0A6A6N5N5</accession>
<comment type="caution">
    <text evidence="3">The sequence shown here is derived from an EMBL/GenBank/DDBJ whole genome shotgun (WGS) entry which is preliminary data.</text>
</comment>
<dbReference type="EMBL" id="JAAGAX010000002">
    <property type="protein sequence ID" value="KAF2321481.1"/>
    <property type="molecule type" value="Genomic_DNA"/>
</dbReference>
<evidence type="ECO:0000313" key="4">
    <source>
        <dbReference type="Proteomes" id="UP000467840"/>
    </source>
</evidence>
<dbReference type="AlphaFoldDB" id="A0A6A6N5N5"/>
<evidence type="ECO:0000256" key="1">
    <source>
        <dbReference type="SAM" id="Coils"/>
    </source>
</evidence>
<organism evidence="3 4">
    <name type="scientific">Hevea brasiliensis</name>
    <name type="common">Para rubber tree</name>
    <name type="synonym">Siphonia brasiliensis</name>
    <dbReference type="NCBI Taxonomy" id="3981"/>
    <lineage>
        <taxon>Eukaryota</taxon>
        <taxon>Viridiplantae</taxon>
        <taxon>Streptophyta</taxon>
        <taxon>Embryophyta</taxon>
        <taxon>Tracheophyta</taxon>
        <taxon>Spermatophyta</taxon>
        <taxon>Magnoliopsida</taxon>
        <taxon>eudicotyledons</taxon>
        <taxon>Gunneridae</taxon>
        <taxon>Pentapetalae</taxon>
        <taxon>rosids</taxon>
        <taxon>fabids</taxon>
        <taxon>Malpighiales</taxon>
        <taxon>Euphorbiaceae</taxon>
        <taxon>Crotonoideae</taxon>
        <taxon>Micrandreae</taxon>
        <taxon>Hevea</taxon>
    </lineage>
</organism>
<sequence>MGGKRLRCKTTSENPGTEEINDKGQSVDFMSAGSSLKLYIQQQDQSVNPWSCQKEKQQNQEMQIPPSEDAFPANSGGSGTTIVQGYEVKASVAPVLTAIFAYTDIPLTVTEIKVLRNEIKDLEARKLKLSWLTQPLEKISEVERIAGMRSMLKSVKASSMLVIKAATKELEDALMELVALQRRMGEAENSVNAMKLVVQKVDDAIKEAEDQERHWLRSMNKLP</sequence>
<protein>
    <submittedName>
        <fullName evidence="3">Uncharacterized protein</fullName>
    </submittedName>
</protein>
<name>A0A6A6N5N5_HEVBR</name>
<feature type="region of interest" description="Disordered" evidence="2">
    <location>
        <begin position="54"/>
        <end position="76"/>
    </location>
</feature>
<feature type="region of interest" description="Disordered" evidence="2">
    <location>
        <begin position="1"/>
        <end position="23"/>
    </location>
</feature>
<dbReference type="Proteomes" id="UP000467840">
    <property type="component" value="Chromosome 11"/>
</dbReference>
<feature type="coiled-coil region" evidence="1">
    <location>
        <begin position="163"/>
        <end position="211"/>
    </location>
</feature>
<dbReference type="PANTHER" id="PTHR35358">
    <property type="entry name" value="OS06G0711100 PROTEIN"/>
    <property type="match status" value="1"/>
</dbReference>
<gene>
    <name evidence="3" type="ORF">GH714_000048</name>
</gene>
<keyword evidence="1" id="KW-0175">Coiled coil</keyword>
<evidence type="ECO:0000313" key="3">
    <source>
        <dbReference type="EMBL" id="KAF2321481.1"/>
    </source>
</evidence>
<reference evidence="3 4" key="1">
    <citation type="journal article" date="2020" name="Mol. Plant">
        <title>The Chromosome-Based Rubber Tree Genome Provides New Insights into Spurge Genome Evolution and Rubber Biosynthesis.</title>
        <authorList>
            <person name="Liu J."/>
            <person name="Shi C."/>
            <person name="Shi C.C."/>
            <person name="Li W."/>
            <person name="Zhang Q.J."/>
            <person name="Zhang Y."/>
            <person name="Li K."/>
            <person name="Lu H.F."/>
            <person name="Shi C."/>
            <person name="Zhu S.T."/>
            <person name="Xiao Z.Y."/>
            <person name="Nan H."/>
            <person name="Yue Y."/>
            <person name="Zhu X.G."/>
            <person name="Wu Y."/>
            <person name="Hong X.N."/>
            <person name="Fan G.Y."/>
            <person name="Tong Y."/>
            <person name="Zhang D."/>
            <person name="Mao C.L."/>
            <person name="Liu Y.L."/>
            <person name="Hao S.J."/>
            <person name="Liu W.Q."/>
            <person name="Lv M.Q."/>
            <person name="Zhang H.B."/>
            <person name="Liu Y."/>
            <person name="Hu-Tang G.R."/>
            <person name="Wang J.P."/>
            <person name="Wang J.H."/>
            <person name="Sun Y.H."/>
            <person name="Ni S.B."/>
            <person name="Chen W.B."/>
            <person name="Zhang X.C."/>
            <person name="Jiao Y.N."/>
            <person name="Eichler E.E."/>
            <person name="Li G.H."/>
            <person name="Liu X."/>
            <person name="Gao L.Z."/>
        </authorList>
    </citation>
    <scope>NUCLEOTIDE SEQUENCE [LARGE SCALE GENOMIC DNA]</scope>
    <source>
        <strain evidence="4">cv. GT1</strain>
        <tissue evidence="3">Leaf</tissue>
    </source>
</reference>
<evidence type="ECO:0000256" key="2">
    <source>
        <dbReference type="SAM" id="MobiDB-lite"/>
    </source>
</evidence>
<proteinExistence type="predicted"/>
<dbReference type="PANTHER" id="PTHR35358:SF18">
    <property type="entry name" value="PHOSPHOLIPASE-LIKE PROTEIN-RELATED"/>
    <property type="match status" value="1"/>
</dbReference>